<proteinExistence type="predicted"/>
<accession>A0A0A8XWS2</accession>
<reference evidence="1" key="2">
    <citation type="journal article" date="2015" name="Data Brief">
        <title>Shoot transcriptome of the giant reed, Arundo donax.</title>
        <authorList>
            <person name="Barrero R.A."/>
            <person name="Guerrero F.D."/>
            <person name="Moolhuijzen P."/>
            <person name="Goolsby J.A."/>
            <person name="Tidwell J."/>
            <person name="Bellgard S.E."/>
            <person name="Bellgard M.I."/>
        </authorList>
    </citation>
    <scope>NUCLEOTIDE SEQUENCE</scope>
    <source>
        <tissue evidence="1">Shoot tissue taken approximately 20 cm above the soil surface</tissue>
    </source>
</reference>
<reference evidence="1" key="1">
    <citation type="submission" date="2014-09" db="EMBL/GenBank/DDBJ databases">
        <authorList>
            <person name="Magalhaes I.L.F."/>
            <person name="Oliveira U."/>
            <person name="Santos F.R."/>
            <person name="Vidigal T.H.D.A."/>
            <person name="Brescovit A.D."/>
            <person name="Santos A.J."/>
        </authorList>
    </citation>
    <scope>NUCLEOTIDE SEQUENCE</scope>
    <source>
        <tissue evidence="1">Shoot tissue taken approximately 20 cm above the soil surface</tissue>
    </source>
</reference>
<sequence length="37" mass="4230">MQAQSGPKLRVDSRVHFGLLSLQGRPFLLQVRQFYGV</sequence>
<name>A0A0A8XWS2_ARUDO</name>
<protein>
    <submittedName>
        <fullName evidence="1">Uncharacterized protein</fullName>
    </submittedName>
</protein>
<dbReference type="AlphaFoldDB" id="A0A0A8XWS2"/>
<evidence type="ECO:0000313" key="1">
    <source>
        <dbReference type="EMBL" id="JAD17198.1"/>
    </source>
</evidence>
<dbReference type="EMBL" id="GBRH01280697">
    <property type="protein sequence ID" value="JAD17198.1"/>
    <property type="molecule type" value="Transcribed_RNA"/>
</dbReference>
<organism evidence="1">
    <name type="scientific">Arundo donax</name>
    <name type="common">Giant reed</name>
    <name type="synonym">Donax arundinaceus</name>
    <dbReference type="NCBI Taxonomy" id="35708"/>
    <lineage>
        <taxon>Eukaryota</taxon>
        <taxon>Viridiplantae</taxon>
        <taxon>Streptophyta</taxon>
        <taxon>Embryophyta</taxon>
        <taxon>Tracheophyta</taxon>
        <taxon>Spermatophyta</taxon>
        <taxon>Magnoliopsida</taxon>
        <taxon>Liliopsida</taxon>
        <taxon>Poales</taxon>
        <taxon>Poaceae</taxon>
        <taxon>PACMAD clade</taxon>
        <taxon>Arundinoideae</taxon>
        <taxon>Arundineae</taxon>
        <taxon>Arundo</taxon>
    </lineage>
</organism>